<proteinExistence type="predicted"/>
<organism evidence="1 2">
    <name type="scientific">Geodia barretti</name>
    <name type="common">Barrett's horny sponge</name>
    <dbReference type="NCBI Taxonomy" id="519541"/>
    <lineage>
        <taxon>Eukaryota</taxon>
        <taxon>Metazoa</taxon>
        <taxon>Porifera</taxon>
        <taxon>Demospongiae</taxon>
        <taxon>Heteroscleromorpha</taxon>
        <taxon>Tetractinellida</taxon>
        <taxon>Astrophorina</taxon>
        <taxon>Geodiidae</taxon>
        <taxon>Geodia</taxon>
    </lineage>
</organism>
<dbReference type="Proteomes" id="UP001174909">
    <property type="component" value="Unassembled WGS sequence"/>
</dbReference>
<evidence type="ECO:0000313" key="2">
    <source>
        <dbReference type="Proteomes" id="UP001174909"/>
    </source>
</evidence>
<accession>A0AA35T4Q6</accession>
<keyword evidence="2" id="KW-1185">Reference proteome</keyword>
<reference evidence="1" key="1">
    <citation type="submission" date="2023-03" db="EMBL/GenBank/DDBJ databases">
        <authorList>
            <person name="Steffen K."/>
            <person name="Cardenas P."/>
        </authorList>
    </citation>
    <scope>NUCLEOTIDE SEQUENCE</scope>
</reference>
<dbReference type="EMBL" id="CASHTH010003208">
    <property type="protein sequence ID" value="CAI8041760.1"/>
    <property type="molecule type" value="Genomic_DNA"/>
</dbReference>
<gene>
    <name evidence="1" type="ORF">GBAR_LOCUS23171</name>
</gene>
<sequence length="105" mass="11972">IGPQRNQIVSILDGVDWVELANQLNLKDEIHAIAGACQQENPVACRLRQIVDRFINSHDLEPCYMTVEKIAGALETLQFPHTKKADQLRRRVCPSTGQHHYQRQS</sequence>
<dbReference type="AlphaFoldDB" id="A0AA35T4Q6"/>
<name>A0AA35T4Q6_GEOBA</name>
<protein>
    <submittedName>
        <fullName evidence="1">Uncharacterized protein</fullName>
    </submittedName>
</protein>
<comment type="caution">
    <text evidence="1">The sequence shown here is derived from an EMBL/GenBank/DDBJ whole genome shotgun (WGS) entry which is preliminary data.</text>
</comment>
<feature type="non-terminal residue" evidence="1">
    <location>
        <position position="105"/>
    </location>
</feature>
<evidence type="ECO:0000313" key="1">
    <source>
        <dbReference type="EMBL" id="CAI8041760.1"/>
    </source>
</evidence>